<dbReference type="AlphaFoldDB" id="A0A0W7VWH2"/>
<gene>
    <name evidence="3" type="ORF">TGAM01_v205899</name>
    <name evidence="2" type="ORF">TGAMA5MH_06820</name>
</gene>
<dbReference type="Proteomes" id="UP000236546">
    <property type="component" value="Unassembled WGS sequence"/>
</dbReference>
<reference evidence="3" key="3">
    <citation type="submission" date="2017-08" db="EMBL/GenBank/DDBJ databases">
        <title>Trichoderma gamsii strain T6085, whole genome shotgun sequencing project.</title>
        <authorList>
            <person name="Baroncelli R."/>
        </authorList>
    </citation>
    <scope>NUCLEOTIDE SEQUENCE</scope>
    <source>
        <strain evidence="3">T6085</strain>
    </source>
</reference>
<accession>A0A0W7VWH2</accession>
<reference evidence="2 5" key="2">
    <citation type="submission" date="2017-02" db="EMBL/GenBank/DDBJ databases">
        <title>Genomes of Trichoderma spp. with biocontrol activity.</title>
        <authorList>
            <person name="Gardiner D."/>
            <person name="Kazan K."/>
            <person name="Vos C."/>
            <person name="Harvey P."/>
        </authorList>
    </citation>
    <scope>NUCLEOTIDE SEQUENCE [LARGE SCALE GENOMIC DNA]</scope>
    <source>
        <strain evidence="2 5">A5MH</strain>
    </source>
</reference>
<name>A0A0W7VWH2_9HYPO</name>
<comment type="caution">
    <text evidence="3">The sequence shown here is derived from an EMBL/GenBank/DDBJ whole genome shotgun (WGS) entry which is preliminary data.</text>
</comment>
<sequence>MRARVAILLAGIASAADIQLSLNFADKTQSAPFFVPDQPDKVKIDSSKAVEGVVITPPFDHAFARVRCEFFDPSGESLQNVEVGEPAEDPIDPVAVLGFAQCNTL</sequence>
<dbReference type="EMBL" id="MTYH01000059">
    <property type="protein sequence ID" value="PNP40954.1"/>
    <property type="molecule type" value="Genomic_DNA"/>
</dbReference>
<feature type="chain" id="PRO_5014528242" evidence="1">
    <location>
        <begin position="16"/>
        <end position="105"/>
    </location>
</feature>
<proteinExistence type="predicted"/>
<protein>
    <submittedName>
        <fullName evidence="3">Uncharacterized protein</fullName>
    </submittedName>
</protein>
<evidence type="ECO:0000256" key="1">
    <source>
        <dbReference type="SAM" id="SignalP"/>
    </source>
</evidence>
<dbReference type="Proteomes" id="UP000054821">
    <property type="component" value="Unassembled WGS sequence"/>
</dbReference>
<reference evidence="3 4" key="1">
    <citation type="journal article" date="2016" name="Genome Announc.">
        <title>Draft Whole-Genome Sequence of Trichoderma gamsii T6085, a Promising Biocontrol Agent of Fusarium Head Blight on Wheat.</title>
        <authorList>
            <person name="Baroncelli R."/>
            <person name="Zapparata A."/>
            <person name="Piaggeschi G."/>
            <person name="Sarrocco S."/>
            <person name="Vannacci G."/>
        </authorList>
    </citation>
    <scope>NUCLEOTIDE SEQUENCE [LARGE SCALE GENOMIC DNA]</scope>
    <source>
        <strain evidence="3 4">T6085</strain>
    </source>
</reference>
<evidence type="ECO:0000313" key="4">
    <source>
        <dbReference type="Proteomes" id="UP000054821"/>
    </source>
</evidence>
<evidence type="ECO:0000313" key="5">
    <source>
        <dbReference type="Proteomes" id="UP000236546"/>
    </source>
</evidence>
<dbReference type="EMBL" id="JPDN02000019">
    <property type="protein sequence ID" value="PON25213.1"/>
    <property type="molecule type" value="Genomic_DNA"/>
</dbReference>
<evidence type="ECO:0000313" key="3">
    <source>
        <dbReference type="EMBL" id="PON25213.1"/>
    </source>
</evidence>
<keyword evidence="4" id="KW-1185">Reference proteome</keyword>
<organism evidence="3 4">
    <name type="scientific">Trichoderma gamsii</name>
    <dbReference type="NCBI Taxonomy" id="398673"/>
    <lineage>
        <taxon>Eukaryota</taxon>
        <taxon>Fungi</taxon>
        <taxon>Dikarya</taxon>
        <taxon>Ascomycota</taxon>
        <taxon>Pezizomycotina</taxon>
        <taxon>Sordariomycetes</taxon>
        <taxon>Hypocreomycetidae</taxon>
        <taxon>Hypocreales</taxon>
        <taxon>Hypocreaceae</taxon>
        <taxon>Trichoderma</taxon>
    </lineage>
</organism>
<feature type="signal peptide" evidence="1">
    <location>
        <begin position="1"/>
        <end position="15"/>
    </location>
</feature>
<keyword evidence="1" id="KW-0732">Signal</keyword>
<evidence type="ECO:0000313" key="2">
    <source>
        <dbReference type="EMBL" id="PNP40954.1"/>
    </source>
</evidence>
<dbReference type="GeneID" id="29983090"/>
<dbReference type="RefSeq" id="XP_018663773.1">
    <property type="nucleotide sequence ID" value="XM_018803007.1"/>
</dbReference>